<dbReference type="PROSITE" id="PS52020">
    <property type="entry name" value="CRESS_DNA_REP"/>
    <property type="match status" value="1"/>
</dbReference>
<evidence type="ECO:0000256" key="10">
    <source>
        <dbReference type="ARBA" id="ARBA00022759"/>
    </source>
</evidence>
<evidence type="ECO:0000256" key="17">
    <source>
        <dbReference type="ARBA" id="ARBA00049360"/>
    </source>
</evidence>
<dbReference type="InterPro" id="IPR000605">
    <property type="entry name" value="Helicase_SF3_ssDNA/RNA_vir"/>
</dbReference>
<sequence>MSTQGIRFILTYPQCNGTNKEALLDFIKDKLKEKLVHAIVCKEDHHETTGEHYHAYIKLDTRRRVRADDYKFNERRPNLEVVSRTPRKAIDYVKKDGDFIEFGHEELRLDKKEKLMYALSHTIKENQESGLFSFSELRAIPILKAQIDNNWPMDGSKEREVYWFYGKTGTGKTREAVRMMIERLNEDWISLTGNLRQFFDPYSGQKGVILDDLRKGSIVWNQLLVLTDRYRTQVNIKGSVCPWLAEIIIITAPVPPEELFVDENGDAWDDIAQLLRRIKKIQLFN</sequence>
<evidence type="ECO:0000256" key="2">
    <source>
        <dbReference type="ARBA" id="ARBA00004147"/>
    </source>
</evidence>
<dbReference type="InterPro" id="IPR027417">
    <property type="entry name" value="P-loop_NTPase"/>
</dbReference>
<dbReference type="Pfam" id="PF00910">
    <property type="entry name" value="RNA_helicase"/>
    <property type="match status" value="1"/>
</dbReference>
<evidence type="ECO:0000256" key="6">
    <source>
        <dbReference type="ARBA" id="ARBA00022705"/>
    </source>
</evidence>
<dbReference type="Gene3D" id="3.40.1310.20">
    <property type="match status" value="1"/>
</dbReference>
<evidence type="ECO:0000259" key="18">
    <source>
        <dbReference type="PROSITE" id="PS52020"/>
    </source>
</evidence>
<protein>
    <recommendedName>
        <fullName evidence="15">ATP-dependent helicase Rep</fullName>
    </recommendedName>
    <alternativeName>
        <fullName evidence="16">RepP</fullName>
    </alternativeName>
</protein>
<keyword evidence="8" id="KW-0479">Metal-binding</keyword>
<dbReference type="GO" id="GO:0003677">
    <property type="term" value="F:DNA binding"/>
    <property type="evidence" value="ECO:0007669"/>
    <property type="project" value="UniProtKB-KW"/>
</dbReference>
<evidence type="ECO:0000313" key="19">
    <source>
        <dbReference type="EMBL" id="QRV62024.1"/>
    </source>
</evidence>
<keyword evidence="12" id="KW-0190">Covalent protein-DNA linkage</keyword>
<evidence type="ECO:0000256" key="15">
    <source>
        <dbReference type="ARBA" id="ARBA00030754"/>
    </source>
</evidence>
<keyword evidence="14" id="KW-0511">Multifunctional enzyme</keyword>
<evidence type="ECO:0000256" key="14">
    <source>
        <dbReference type="ARBA" id="ARBA00023268"/>
    </source>
</evidence>
<keyword evidence="4" id="KW-0808">Transferase</keyword>
<evidence type="ECO:0000256" key="13">
    <source>
        <dbReference type="ARBA" id="ARBA00023125"/>
    </source>
</evidence>
<dbReference type="GO" id="GO:0016779">
    <property type="term" value="F:nucleotidyltransferase activity"/>
    <property type="evidence" value="ECO:0007669"/>
    <property type="project" value="UniProtKB-KW"/>
</dbReference>
<keyword evidence="11" id="KW-0378">Hydrolase</keyword>
<evidence type="ECO:0000256" key="4">
    <source>
        <dbReference type="ARBA" id="ARBA00022679"/>
    </source>
</evidence>
<evidence type="ECO:0000256" key="5">
    <source>
        <dbReference type="ARBA" id="ARBA00022695"/>
    </source>
</evidence>
<evidence type="ECO:0000256" key="8">
    <source>
        <dbReference type="ARBA" id="ARBA00022723"/>
    </source>
</evidence>
<dbReference type="SUPFAM" id="SSF52540">
    <property type="entry name" value="P-loop containing nucleoside triphosphate hydrolases"/>
    <property type="match status" value="1"/>
</dbReference>
<keyword evidence="10" id="KW-0255">Endonuclease</keyword>
<dbReference type="SUPFAM" id="SSF55464">
    <property type="entry name" value="Origin of replication-binding domain, RBD-like"/>
    <property type="match status" value="1"/>
</dbReference>
<keyword evidence="6" id="KW-0235">DNA replication</keyword>
<dbReference type="Gene3D" id="3.40.50.300">
    <property type="entry name" value="P-loop containing nucleotide triphosphate hydrolases"/>
    <property type="match status" value="1"/>
</dbReference>
<comment type="cofactor">
    <cofactor evidence="1">
        <name>Mn(2+)</name>
        <dbReference type="ChEBI" id="CHEBI:29035"/>
    </cofactor>
</comment>
<evidence type="ECO:0000256" key="3">
    <source>
        <dbReference type="ARBA" id="ARBA00008545"/>
    </source>
</evidence>
<evidence type="ECO:0000256" key="7">
    <source>
        <dbReference type="ARBA" id="ARBA00022722"/>
    </source>
</evidence>
<evidence type="ECO:0000256" key="1">
    <source>
        <dbReference type="ARBA" id="ARBA00001936"/>
    </source>
</evidence>
<keyword evidence="7" id="KW-0540">Nuclease</keyword>
<comment type="catalytic activity">
    <reaction evidence="17">
        <text>ATP + H2O = ADP + phosphate + H(+)</text>
        <dbReference type="Rhea" id="RHEA:13065"/>
        <dbReference type="ChEBI" id="CHEBI:15377"/>
        <dbReference type="ChEBI" id="CHEBI:15378"/>
        <dbReference type="ChEBI" id="CHEBI:30616"/>
        <dbReference type="ChEBI" id="CHEBI:43474"/>
        <dbReference type="ChEBI" id="CHEBI:456216"/>
    </reaction>
</comment>
<organism evidence="19">
    <name type="scientific">ssDNA virus sp</name>
    <dbReference type="NCBI Taxonomy" id="2593122"/>
    <lineage>
        <taxon>Viruses</taxon>
    </lineage>
</organism>
<evidence type="ECO:0000256" key="11">
    <source>
        <dbReference type="ARBA" id="ARBA00022801"/>
    </source>
</evidence>
<dbReference type="GO" id="GO:0000166">
    <property type="term" value="F:nucleotide binding"/>
    <property type="evidence" value="ECO:0007669"/>
    <property type="project" value="UniProtKB-KW"/>
</dbReference>
<reference evidence="19" key="1">
    <citation type="submission" date="2020-02" db="EMBL/GenBank/DDBJ databases">
        <title>A reference catalog of swine virome.</title>
        <authorList>
            <person name="He B."/>
            <person name="Tu C."/>
        </authorList>
    </citation>
    <scope>NUCLEOTIDE SEQUENCE</scope>
    <source>
        <strain evidence="19">VIRES_SC02_2265326</strain>
    </source>
</reference>
<name>A0A894JPW5_9VIRU</name>
<keyword evidence="13" id="KW-0238">DNA-binding</keyword>
<dbReference type="GO" id="GO:0046872">
    <property type="term" value="F:metal ion binding"/>
    <property type="evidence" value="ECO:0007669"/>
    <property type="project" value="UniProtKB-KW"/>
</dbReference>
<feature type="domain" description="CRESS-DNA virus Rep endonuclease" evidence="18">
    <location>
        <begin position="2"/>
        <end position="105"/>
    </location>
</feature>
<dbReference type="GO" id="GO:0006260">
    <property type="term" value="P:DNA replication"/>
    <property type="evidence" value="ECO:0007669"/>
    <property type="project" value="UniProtKB-KW"/>
</dbReference>
<accession>A0A894JPW5</accession>
<dbReference type="GO" id="GO:0003724">
    <property type="term" value="F:RNA helicase activity"/>
    <property type="evidence" value="ECO:0007669"/>
    <property type="project" value="InterPro"/>
</dbReference>
<evidence type="ECO:0000256" key="12">
    <source>
        <dbReference type="ARBA" id="ARBA00023124"/>
    </source>
</evidence>
<dbReference type="GO" id="GO:0004519">
    <property type="term" value="F:endonuclease activity"/>
    <property type="evidence" value="ECO:0007669"/>
    <property type="project" value="UniProtKB-KW"/>
</dbReference>
<comment type="subcellular location">
    <subcellularLocation>
        <location evidence="2">Host nucleus</location>
    </subcellularLocation>
</comment>
<evidence type="ECO:0000256" key="9">
    <source>
        <dbReference type="ARBA" id="ARBA00022741"/>
    </source>
</evidence>
<dbReference type="EMBL" id="MT135485">
    <property type="protein sequence ID" value="QRV62024.1"/>
    <property type="molecule type" value="Genomic_DNA"/>
</dbReference>
<dbReference type="GO" id="GO:0016787">
    <property type="term" value="F:hydrolase activity"/>
    <property type="evidence" value="ECO:0007669"/>
    <property type="project" value="UniProtKB-KW"/>
</dbReference>
<dbReference type="InterPro" id="IPR049912">
    <property type="entry name" value="CRESS_DNA_REP"/>
</dbReference>
<evidence type="ECO:0000256" key="16">
    <source>
        <dbReference type="ARBA" id="ARBA00032243"/>
    </source>
</evidence>
<dbReference type="GO" id="GO:0003723">
    <property type="term" value="F:RNA binding"/>
    <property type="evidence" value="ECO:0007669"/>
    <property type="project" value="InterPro"/>
</dbReference>
<comment type="similarity">
    <text evidence="3">Belongs to the nanoviruses/circoviruses replication-associated protein family.</text>
</comment>
<proteinExistence type="inferred from homology"/>
<dbReference type="Pfam" id="PF00799">
    <property type="entry name" value="Gemini_AL1"/>
    <property type="match status" value="1"/>
</dbReference>
<dbReference type="GO" id="GO:0042025">
    <property type="term" value="C:host cell nucleus"/>
    <property type="evidence" value="ECO:0007669"/>
    <property type="project" value="UniProtKB-SubCell"/>
</dbReference>
<keyword evidence="9" id="KW-0547">Nucleotide-binding</keyword>
<keyword evidence="5" id="KW-0548">Nucleotidyltransferase</keyword>